<comment type="similarity">
    <text evidence="2">Belongs to the autoinducer-2 exporter (AI-2E) (TC 2.A.86) family.</text>
</comment>
<proteinExistence type="inferred from homology"/>
<dbReference type="RefSeq" id="WP_249293348.1">
    <property type="nucleotide sequence ID" value="NZ_JACRSV010000001.1"/>
</dbReference>
<feature type="transmembrane region" description="Helical" evidence="8">
    <location>
        <begin position="254"/>
        <end position="279"/>
    </location>
</feature>
<keyword evidence="7 8" id="KW-0472">Membrane</keyword>
<dbReference type="InterPro" id="IPR002549">
    <property type="entry name" value="AI-2E-like"/>
</dbReference>
<evidence type="ECO:0000256" key="2">
    <source>
        <dbReference type="ARBA" id="ARBA00009773"/>
    </source>
</evidence>
<evidence type="ECO:0000256" key="3">
    <source>
        <dbReference type="ARBA" id="ARBA00022448"/>
    </source>
</evidence>
<feature type="transmembrane region" description="Helical" evidence="8">
    <location>
        <begin position="291"/>
        <end position="319"/>
    </location>
</feature>
<evidence type="ECO:0000256" key="6">
    <source>
        <dbReference type="ARBA" id="ARBA00022989"/>
    </source>
</evidence>
<comment type="subcellular location">
    <subcellularLocation>
        <location evidence="1">Cell membrane</location>
        <topology evidence="1">Multi-pass membrane protein</topology>
    </subcellularLocation>
</comment>
<organism evidence="9 10">
    <name type="scientific">Fumia xinanensis</name>
    <dbReference type="NCBI Taxonomy" id="2763659"/>
    <lineage>
        <taxon>Bacteria</taxon>
        <taxon>Bacillati</taxon>
        <taxon>Bacillota</taxon>
        <taxon>Clostridia</taxon>
        <taxon>Eubacteriales</taxon>
        <taxon>Oscillospiraceae</taxon>
        <taxon>Fumia</taxon>
    </lineage>
</organism>
<dbReference type="PANTHER" id="PTHR21716:SF53">
    <property type="entry name" value="PERMEASE PERM-RELATED"/>
    <property type="match status" value="1"/>
</dbReference>
<keyword evidence="10" id="KW-1185">Reference proteome</keyword>
<evidence type="ECO:0000256" key="4">
    <source>
        <dbReference type="ARBA" id="ARBA00022475"/>
    </source>
</evidence>
<dbReference type="EMBL" id="JACRSV010000001">
    <property type="protein sequence ID" value="MBC8558457.1"/>
    <property type="molecule type" value="Genomic_DNA"/>
</dbReference>
<dbReference type="GO" id="GO:0055085">
    <property type="term" value="P:transmembrane transport"/>
    <property type="evidence" value="ECO:0007669"/>
    <property type="project" value="TreeGrafter"/>
</dbReference>
<evidence type="ECO:0000313" key="10">
    <source>
        <dbReference type="Proteomes" id="UP000610760"/>
    </source>
</evidence>
<feature type="transmembrane region" description="Helical" evidence="8">
    <location>
        <begin position="331"/>
        <end position="351"/>
    </location>
</feature>
<protein>
    <submittedName>
        <fullName evidence="9">AI-2E family transporter</fullName>
    </submittedName>
</protein>
<evidence type="ECO:0000256" key="7">
    <source>
        <dbReference type="ARBA" id="ARBA00023136"/>
    </source>
</evidence>
<keyword evidence="5 8" id="KW-0812">Transmembrane</keyword>
<keyword evidence="3" id="KW-0813">Transport</keyword>
<keyword evidence="4" id="KW-1003">Cell membrane</keyword>
<dbReference type="Proteomes" id="UP000610760">
    <property type="component" value="Unassembled WGS sequence"/>
</dbReference>
<reference evidence="9" key="1">
    <citation type="submission" date="2020-08" db="EMBL/GenBank/DDBJ databases">
        <title>Genome public.</title>
        <authorList>
            <person name="Liu C."/>
            <person name="Sun Q."/>
        </authorList>
    </citation>
    <scope>NUCLEOTIDE SEQUENCE</scope>
    <source>
        <strain evidence="9">NSJ-33</strain>
    </source>
</reference>
<feature type="transmembrane region" description="Helical" evidence="8">
    <location>
        <begin position="87"/>
        <end position="108"/>
    </location>
</feature>
<gene>
    <name evidence="9" type="ORF">H8710_00095</name>
</gene>
<feature type="transmembrane region" description="Helical" evidence="8">
    <location>
        <begin position="43"/>
        <end position="66"/>
    </location>
</feature>
<dbReference type="Pfam" id="PF01594">
    <property type="entry name" value="AI-2E_transport"/>
    <property type="match status" value="1"/>
</dbReference>
<evidence type="ECO:0000256" key="5">
    <source>
        <dbReference type="ARBA" id="ARBA00022692"/>
    </source>
</evidence>
<feature type="transmembrane region" description="Helical" evidence="8">
    <location>
        <begin position="187"/>
        <end position="206"/>
    </location>
</feature>
<name>A0A926E1F6_9FIRM</name>
<evidence type="ECO:0000256" key="8">
    <source>
        <dbReference type="SAM" id="Phobius"/>
    </source>
</evidence>
<evidence type="ECO:0000256" key="1">
    <source>
        <dbReference type="ARBA" id="ARBA00004651"/>
    </source>
</evidence>
<accession>A0A926E1F6</accession>
<feature type="transmembrane region" description="Helical" evidence="8">
    <location>
        <begin position="12"/>
        <end position="31"/>
    </location>
</feature>
<sequence length="403" mass="45054">MKFDFNRKYNTIAAYTLIVIAIGAAIVIGISNISQVGAFFSKIFSILTPFLWGFAIAYILTPVLKYCERTLGRIFKGKLKPRPRRTLSVIFTYLFALIVLIVFFRIVIPQIAQSFATLASQVPSWMEQLKVIAMELAEKYDLQNIDLNALEATTFDKLLNTLQDMLKNLSTALTSAIPQIIQTTVNVTASVLNVIIGFIISVYMMFSKELFFARIRKLLTALFPEKSVEKMAVVIHQSNDIFSGFISGKILDSFIIGLLCFVFMSIFGWPYAMLISVIVGVTNVIPYFGPFIGAIPSILILLMVEPWTALWFAIFILVLQQIDGNIIGPKILGDSTGLSAFWVIFAITIFGSLMGPLGMFIGVPLFAVIYSLVRQFAEWRLSKKGLPTTTDEYASKEHPIIKK</sequence>
<evidence type="ECO:0000313" key="9">
    <source>
        <dbReference type="EMBL" id="MBC8558457.1"/>
    </source>
</evidence>
<dbReference type="AlphaFoldDB" id="A0A926E1F6"/>
<comment type="caution">
    <text evidence="9">The sequence shown here is derived from an EMBL/GenBank/DDBJ whole genome shotgun (WGS) entry which is preliminary data.</text>
</comment>
<dbReference type="PANTHER" id="PTHR21716">
    <property type="entry name" value="TRANSMEMBRANE PROTEIN"/>
    <property type="match status" value="1"/>
</dbReference>
<keyword evidence="6 8" id="KW-1133">Transmembrane helix</keyword>
<dbReference type="GO" id="GO:0005886">
    <property type="term" value="C:plasma membrane"/>
    <property type="evidence" value="ECO:0007669"/>
    <property type="project" value="UniProtKB-SubCell"/>
</dbReference>